<organism evidence="3 4">
    <name type="scientific">Discostella pseudostelligera</name>
    <dbReference type="NCBI Taxonomy" id="259834"/>
    <lineage>
        <taxon>Eukaryota</taxon>
        <taxon>Sar</taxon>
        <taxon>Stramenopiles</taxon>
        <taxon>Ochrophyta</taxon>
        <taxon>Bacillariophyta</taxon>
        <taxon>Coscinodiscophyceae</taxon>
        <taxon>Thalassiosirophycidae</taxon>
        <taxon>Stephanodiscales</taxon>
        <taxon>Stephanodiscaceae</taxon>
        <taxon>Discostella</taxon>
    </lineage>
</organism>
<evidence type="ECO:0000313" key="3">
    <source>
        <dbReference type="EMBL" id="KAL3758504.1"/>
    </source>
</evidence>
<dbReference type="Proteomes" id="UP001530293">
    <property type="component" value="Unassembled WGS sequence"/>
</dbReference>
<evidence type="ECO:0000256" key="2">
    <source>
        <dbReference type="SAM" id="SignalP"/>
    </source>
</evidence>
<evidence type="ECO:0000256" key="1">
    <source>
        <dbReference type="SAM" id="MobiDB-lite"/>
    </source>
</evidence>
<evidence type="ECO:0000313" key="4">
    <source>
        <dbReference type="Proteomes" id="UP001530293"/>
    </source>
</evidence>
<accession>A0ABD3M752</accession>
<sequence>MTKLRTLSLLFTAMAAGIHGFSSLPPSSLPVSTKRCGEVSVPTHLSASSMMNDHEINPSPSPSPSTTRRHFFISSTTAATTAVALLPILSPIRPAYASGGATAGKYTTIPIAKRRYYGRVQEAVHEFLLMAPAVIKGDLTDPTVQDFFDVTKTVVVEGKRRDINGVCTKKDGDCKSTDIYDSRYNDMKTTMYLLGNAFRINQQKAPDNLPTVKAAKKFFKQMNLFERRVVKDPKKNDAGAAEIYATALDLLDEYLDLVELPPTESGHYDKEFSTLVGESSRIT</sequence>
<feature type="signal peptide" evidence="2">
    <location>
        <begin position="1"/>
        <end position="20"/>
    </location>
</feature>
<comment type="caution">
    <text evidence="3">The sequence shown here is derived from an EMBL/GenBank/DDBJ whole genome shotgun (WGS) entry which is preliminary data.</text>
</comment>
<keyword evidence="4" id="KW-1185">Reference proteome</keyword>
<feature type="chain" id="PRO_5044862410" evidence="2">
    <location>
        <begin position="21"/>
        <end position="283"/>
    </location>
</feature>
<dbReference type="AlphaFoldDB" id="A0ABD3M752"/>
<gene>
    <name evidence="3" type="ORF">ACHAWU_008258</name>
</gene>
<reference evidence="3 4" key="1">
    <citation type="submission" date="2024-10" db="EMBL/GenBank/DDBJ databases">
        <title>Updated reference genomes for cyclostephanoid diatoms.</title>
        <authorList>
            <person name="Roberts W.R."/>
            <person name="Alverson A.J."/>
        </authorList>
    </citation>
    <scope>NUCLEOTIDE SEQUENCE [LARGE SCALE GENOMIC DNA]</scope>
    <source>
        <strain evidence="3 4">AJA232-27</strain>
    </source>
</reference>
<dbReference type="EMBL" id="JALLBG020000228">
    <property type="protein sequence ID" value="KAL3758504.1"/>
    <property type="molecule type" value="Genomic_DNA"/>
</dbReference>
<proteinExistence type="predicted"/>
<name>A0ABD3M752_9STRA</name>
<protein>
    <submittedName>
        <fullName evidence="3">Uncharacterized protein</fullName>
    </submittedName>
</protein>
<feature type="region of interest" description="Disordered" evidence="1">
    <location>
        <begin position="48"/>
        <end position="68"/>
    </location>
</feature>
<keyword evidence="2" id="KW-0732">Signal</keyword>